<dbReference type="AlphaFoldDB" id="A0AAN7GP05"/>
<dbReference type="Proteomes" id="UP001345219">
    <property type="component" value="Chromosome 1"/>
</dbReference>
<keyword evidence="2" id="KW-1185">Reference proteome</keyword>
<accession>A0AAN7GP05</accession>
<name>A0AAN7GP05_9MYRT</name>
<dbReference type="EMBL" id="JAXIOK010000023">
    <property type="protein sequence ID" value="KAK4743057.1"/>
    <property type="molecule type" value="Genomic_DNA"/>
</dbReference>
<reference evidence="1 2" key="1">
    <citation type="journal article" date="2023" name="Hortic Res">
        <title>Pangenome of water caltrop reveals structural variations and asymmetric subgenome divergence after allopolyploidization.</title>
        <authorList>
            <person name="Zhang X."/>
            <person name="Chen Y."/>
            <person name="Wang L."/>
            <person name="Yuan Y."/>
            <person name="Fang M."/>
            <person name="Shi L."/>
            <person name="Lu R."/>
            <person name="Comes H.P."/>
            <person name="Ma Y."/>
            <person name="Chen Y."/>
            <person name="Huang G."/>
            <person name="Zhou Y."/>
            <person name="Zheng Z."/>
            <person name="Qiu Y."/>
        </authorList>
    </citation>
    <scope>NUCLEOTIDE SEQUENCE [LARGE SCALE GENOMIC DNA]</scope>
    <source>
        <tissue evidence="1">Roots</tissue>
    </source>
</reference>
<evidence type="ECO:0000313" key="1">
    <source>
        <dbReference type="EMBL" id="KAK4743057.1"/>
    </source>
</evidence>
<organism evidence="1 2">
    <name type="scientific">Trapa incisa</name>
    <dbReference type="NCBI Taxonomy" id="236973"/>
    <lineage>
        <taxon>Eukaryota</taxon>
        <taxon>Viridiplantae</taxon>
        <taxon>Streptophyta</taxon>
        <taxon>Embryophyta</taxon>
        <taxon>Tracheophyta</taxon>
        <taxon>Spermatophyta</taxon>
        <taxon>Magnoliopsida</taxon>
        <taxon>eudicotyledons</taxon>
        <taxon>Gunneridae</taxon>
        <taxon>Pentapetalae</taxon>
        <taxon>rosids</taxon>
        <taxon>malvids</taxon>
        <taxon>Myrtales</taxon>
        <taxon>Lythraceae</taxon>
        <taxon>Trapa</taxon>
    </lineage>
</organism>
<gene>
    <name evidence="1" type="ORF">SAY87_001058</name>
</gene>
<protein>
    <submittedName>
        <fullName evidence="1">Uncharacterized protein</fullName>
    </submittedName>
</protein>
<sequence length="93" mass="10334">MNLCSFIFLESIYPAVTSSITDTSSGYILLCQKRKISTSEEEGMDGNDPLLHKVSSNRRSSSCSVTLVGFSQLESFSSSILLDILTVQRLHRR</sequence>
<proteinExistence type="predicted"/>
<comment type="caution">
    <text evidence="1">The sequence shown here is derived from an EMBL/GenBank/DDBJ whole genome shotgun (WGS) entry which is preliminary data.</text>
</comment>
<evidence type="ECO:0000313" key="2">
    <source>
        <dbReference type="Proteomes" id="UP001345219"/>
    </source>
</evidence>